<protein>
    <submittedName>
        <fullName evidence="1">Uncharacterized protein</fullName>
    </submittedName>
</protein>
<gene>
    <name evidence="1" type="ORF">OTSTA716_0923</name>
</gene>
<evidence type="ECO:0000313" key="2">
    <source>
        <dbReference type="Proteomes" id="UP000033671"/>
    </source>
</evidence>
<proteinExistence type="predicted"/>
<dbReference type="EMBL" id="LAOA01000029">
    <property type="protein sequence ID" value="KJV76136.1"/>
    <property type="molecule type" value="Genomic_DNA"/>
</dbReference>
<dbReference type="RefSeq" id="WP_045917019.1">
    <property type="nucleotide sequence ID" value="NZ_LAOA01000029.1"/>
</dbReference>
<sequence length="599" mass="68302">MLKERITESILATKLFKTLIASNQSKFTEEDILLLSKNLIRTLSGISEKNSVASIEEYQACLSDLDDRDLIKVLKVLQDIFAGEEHKDFREIIELPLLDRLTTQFKIERIQELNNQQAGNFNKNLSNNNIEEMLRDKNIAKQGEFSPKGPKQTGISAGYIATEKSSGNTFLLKQFYKSNTSAKKSSTSILCCIKSQTSDQYQSDMIDAIQELLASQMYQLLLYDRAPKEALTMPDKLNSKFLYVRSKFLKNAITLSEFSGLKGATRVDPRASCLKQLDGFEKVIAACHMLGDIDYHGANLMVLDGKTVAKIDHGRSFMQYHKDFASMVSTTHKSFERESKQYDLAIQCGNLRFDINKYNTALKKMIDQLNEDQIDAIIEQKVAELRKLGFNPNGLIVRAGFESGIVNSTVISDYKDLEKFYKENLKKNLQNMKEIAKATNIVAKFSNVSQEFKEGGWLKAFATSETKDPVLYAHNTNIAIDQKSALEWAITNNYEIKHYDSNIYANWKQEWLKSNHDKLQKIKQRVLEQEKKIVEFNAADCTIESENHQKSLNNKTDFLSSSKEVLLKSKVNHQFDINQKKEPAVFKLKPKTSQGRSMI</sequence>
<comment type="caution">
    <text evidence="1">The sequence shown here is derived from an EMBL/GenBank/DDBJ whole genome shotgun (WGS) entry which is preliminary data.</text>
</comment>
<evidence type="ECO:0000313" key="1">
    <source>
        <dbReference type="EMBL" id="KJV76136.1"/>
    </source>
</evidence>
<organism evidence="1 2">
    <name type="scientific">Orientia tsutsugamushi str. TA716</name>
    <dbReference type="NCBI Taxonomy" id="1359175"/>
    <lineage>
        <taxon>Bacteria</taxon>
        <taxon>Pseudomonadati</taxon>
        <taxon>Pseudomonadota</taxon>
        <taxon>Alphaproteobacteria</taxon>
        <taxon>Rickettsiales</taxon>
        <taxon>Rickettsiaceae</taxon>
        <taxon>Rickettsieae</taxon>
        <taxon>Orientia</taxon>
    </lineage>
</organism>
<reference evidence="1 2" key="1">
    <citation type="submission" date="2015-01" db="EMBL/GenBank/DDBJ databases">
        <title>Genome Sequencing of Rickettsiales.</title>
        <authorList>
            <person name="Daugherty S.C."/>
            <person name="Su Q."/>
            <person name="Abolude K."/>
            <person name="Beier-Sexton M."/>
            <person name="Carlyon J.A."/>
            <person name="Carter R."/>
            <person name="Day N.P."/>
            <person name="Dumler S.J."/>
            <person name="Dyachenko V."/>
            <person name="Godinez A."/>
            <person name="Kurtti T.J."/>
            <person name="Lichay M."/>
            <person name="Mullins K.E."/>
            <person name="Ott S."/>
            <person name="Pappas-Brown V."/>
            <person name="Paris D.H."/>
            <person name="Patel P."/>
            <person name="Richards A.L."/>
            <person name="Sadzewicz L."/>
            <person name="Sears K."/>
            <person name="Seidman D."/>
            <person name="Sengamalay N."/>
            <person name="Stenos J."/>
            <person name="Tallon L.J."/>
            <person name="Vincent G."/>
            <person name="Fraser C.M."/>
            <person name="Munderloh U."/>
            <person name="Dunning-Hotopp J.C."/>
        </authorList>
    </citation>
    <scope>NUCLEOTIDE SEQUENCE [LARGE SCALE GENOMIC DNA]</scope>
    <source>
        <strain evidence="1 2">TA716</strain>
    </source>
</reference>
<dbReference type="Proteomes" id="UP000033671">
    <property type="component" value="Unassembled WGS sequence"/>
</dbReference>
<dbReference type="AlphaFoldDB" id="A0A0F3P8B4"/>
<accession>A0A0F3P8B4</accession>
<dbReference type="PATRIC" id="fig|1359175.3.peg.1732"/>
<name>A0A0F3P8B4_ORITS</name>